<keyword evidence="1" id="KW-0812">Transmembrane</keyword>
<proteinExistence type="predicted"/>
<dbReference type="PANTHER" id="PTHR13411:SF6">
    <property type="entry name" value="PLASMINOGEN RECEPTOR (KT)"/>
    <property type="match status" value="1"/>
</dbReference>
<sequence>MGQIASSVSSGMKATMEENFKKQQDFQHSAFQLQLERQLVMQNEIRERQMSMGIGRAREIVKYYGTFYSLLVIGGTLGAIKTKRMTPLLPAVPLGFVFAYQLDAAYGTLLQRVRAEAENIMRDERDLIRLPNDMPTFEAVEAKRLAAKSK</sequence>
<dbReference type="InterPro" id="IPR019319">
    <property type="entry name" value="Plg-R(KT)"/>
</dbReference>
<dbReference type="Pfam" id="PF10166">
    <property type="entry name" value="DUF2368"/>
    <property type="match status" value="1"/>
</dbReference>
<dbReference type="PANTHER" id="PTHR13411">
    <property type="entry name" value="PLASMINOGEN RECEPTOR (KT)"/>
    <property type="match status" value="1"/>
</dbReference>
<evidence type="ECO:0000313" key="3">
    <source>
        <dbReference type="Proteomes" id="UP001642483"/>
    </source>
</evidence>
<evidence type="ECO:0000256" key="1">
    <source>
        <dbReference type="SAM" id="Phobius"/>
    </source>
</evidence>
<keyword evidence="1" id="KW-0472">Membrane</keyword>
<feature type="transmembrane region" description="Helical" evidence="1">
    <location>
        <begin position="60"/>
        <end position="80"/>
    </location>
</feature>
<protein>
    <recommendedName>
        <fullName evidence="4">Plasminogen receptor (KT)</fullName>
    </recommendedName>
</protein>
<comment type="caution">
    <text evidence="2">The sequence shown here is derived from an EMBL/GenBank/DDBJ whole genome shotgun (WGS) entry which is preliminary data.</text>
</comment>
<reference evidence="2 3" key="1">
    <citation type="submission" date="2024-02" db="EMBL/GenBank/DDBJ databases">
        <authorList>
            <person name="Daric V."/>
            <person name="Darras S."/>
        </authorList>
    </citation>
    <scope>NUCLEOTIDE SEQUENCE [LARGE SCALE GENOMIC DNA]</scope>
</reference>
<accession>A0ABP0EYG0</accession>
<dbReference type="Proteomes" id="UP001642483">
    <property type="component" value="Unassembled WGS sequence"/>
</dbReference>
<organism evidence="2 3">
    <name type="scientific">Clavelina lepadiformis</name>
    <name type="common">Light-bulb sea squirt</name>
    <name type="synonym">Ascidia lepadiformis</name>
    <dbReference type="NCBI Taxonomy" id="159417"/>
    <lineage>
        <taxon>Eukaryota</taxon>
        <taxon>Metazoa</taxon>
        <taxon>Chordata</taxon>
        <taxon>Tunicata</taxon>
        <taxon>Ascidiacea</taxon>
        <taxon>Aplousobranchia</taxon>
        <taxon>Clavelinidae</taxon>
        <taxon>Clavelina</taxon>
    </lineage>
</organism>
<dbReference type="EMBL" id="CAWYQH010000001">
    <property type="protein sequence ID" value="CAK8672506.1"/>
    <property type="molecule type" value="Genomic_DNA"/>
</dbReference>
<evidence type="ECO:0008006" key="4">
    <source>
        <dbReference type="Google" id="ProtNLM"/>
    </source>
</evidence>
<name>A0ABP0EYG0_CLALP</name>
<keyword evidence="1" id="KW-1133">Transmembrane helix</keyword>
<evidence type="ECO:0000313" key="2">
    <source>
        <dbReference type="EMBL" id="CAK8672506.1"/>
    </source>
</evidence>
<gene>
    <name evidence="2" type="ORF">CVLEPA_LOCUS1450</name>
</gene>
<keyword evidence="3" id="KW-1185">Reference proteome</keyword>